<name>A0A5S5C0F2_9FLAO</name>
<dbReference type="CDD" id="cd02966">
    <property type="entry name" value="TlpA_like_family"/>
    <property type="match status" value="1"/>
</dbReference>
<dbReference type="PROSITE" id="PS51352">
    <property type="entry name" value="THIOREDOXIN_2"/>
    <property type="match status" value="1"/>
</dbReference>
<dbReference type="OrthoDB" id="9815205at2"/>
<feature type="domain" description="Thioredoxin" evidence="1">
    <location>
        <begin position="58"/>
        <end position="185"/>
    </location>
</feature>
<evidence type="ECO:0000313" key="2">
    <source>
        <dbReference type="EMBL" id="TYP72895.1"/>
    </source>
</evidence>
<evidence type="ECO:0000313" key="3">
    <source>
        <dbReference type="Proteomes" id="UP000324376"/>
    </source>
</evidence>
<dbReference type="PANTHER" id="PTHR42852">
    <property type="entry name" value="THIOL:DISULFIDE INTERCHANGE PROTEIN DSBE"/>
    <property type="match status" value="1"/>
</dbReference>
<dbReference type="Pfam" id="PF08534">
    <property type="entry name" value="Redoxin"/>
    <property type="match status" value="1"/>
</dbReference>
<comment type="caution">
    <text evidence="2">The sequence shown here is derived from an EMBL/GenBank/DDBJ whole genome shotgun (WGS) entry which is preliminary data.</text>
</comment>
<dbReference type="GO" id="GO:0016491">
    <property type="term" value="F:oxidoreductase activity"/>
    <property type="evidence" value="ECO:0007669"/>
    <property type="project" value="InterPro"/>
</dbReference>
<proteinExistence type="predicted"/>
<evidence type="ECO:0000259" key="1">
    <source>
        <dbReference type="PROSITE" id="PS51352"/>
    </source>
</evidence>
<keyword evidence="2" id="KW-0413">Isomerase</keyword>
<sequence length="186" mass="21266">MRFNNKNISNLIFVFILVLFLIPYTRGVIQVYITRILAFSPSVVEQKDRQYIASYDWKLEGVNTSGVDLKNLEGEVILINFWATWCPPCIAEMPSLQELHTDYKDTVAFLFVSNEENVVLNKFIKSKGYNFPIYRSRSEFPEPLDGSSLPTTYVIDKGGAIIMQKVGAADWNSKSVRRLLDSLIVK</sequence>
<keyword evidence="3" id="KW-1185">Reference proteome</keyword>
<dbReference type="RefSeq" id="WP_148782923.1">
    <property type="nucleotide sequence ID" value="NZ_VNHU01000006.1"/>
</dbReference>
<dbReference type="InterPro" id="IPR013740">
    <property type="entry name" value="Redoxin"/>
</dbReference>
<organism evidence="2 3">
    <name type="scientific">Aquimarina intermedia</name>
    <dbReference type="NCBI Taxonomy" id="350814"/>
    <lineage>
        <taxon>Bacteria</taxon>
        <taxon>Pseudomonadati</taxon>
        <taxon>Bacteroidota</taxon>
        <taxon>Flavobacteriia</taxon>
        <taxon>Flavobacteriales</taxon>
        <taxon>Flavobacteriaceae</taxon>
        <taxon>Aquimarina</taxon>
    </lineage>
</organism>
<dbReference type="SUPFAM" id="SSF52833">
    <property type="entry name" value="Thioredoxin-like"/>
    <property type="match status" value="1"/>
</dbReference>
<dbReference type="Proteomes" id="UP000324376">
    <property type="component" value="Unassembled WGS sequence"/>
</dbReference>
<dbReference type="InterPro" id="IPR050553">
    <property type="entry name" value="Thioredoxin_ResA/DsbE_sf"/>
</dbReference>
<dbReference type="GO" id="GO:0016853">
    <property type="term" value="F:isomerase activity"/>
    <property type="evidence" value="ECO:0007669"/>
    <property type="project" value="UniProtKB-KW"/>
</dbReference>
<reference evidence="2 3" key="1">
    <citation type="submission" date="2019-07" db="EMBL/GenBank/DDBJ databases">
        <title>Genomic Encyclopedia of Archaeal and Bacterial Type Strains, Phase II (KMG-II): from individual species to whole genera.</title>
        <authorList>
            <person name="Goeker M."/>
        </authorList>
    </citation>
    <scope>NUCLEOTIDE SEQUENCE [LARGE SCALE GENOMIC DNA]</scope>
    <source>
        <strain evidence="2 3">DSM 17527</strain>
    </source>
</reference>
<gene>
    <name evidence="2" type="ORF">BD809_106148</name>
</gene>
<dbReference type="EMBL" id="VNHU01000006">
    <property type="protein sequence ID" value="TYP72895.1"/>
    <property type="molecule type" value="Genomic_DNA"/>
</dbReference>
<protein>
    <submittedName>
        <fullName evidence="2">Thiol-disulfide isomerase/thioredoxin</fullName>
    </submittedName>
</protein>
<dbReference type="InterPro" id="IPR036249">
    <property type="entry name" value="Thioredoxin-like_sf"/>
</dbReference>
<dbReference type="AlphaFoldDB" id="A0A5S5C0F2"/>
<accession>A0A5S5C0F2</accession>
<dbReference type="InterPro" id="IPR013766">
    <property type="entry name" value="Thioredoxin_domain"/>
</dbReference>
<dbReference type="Gene3D" id="3.40.30.10">
    <property type="entry name" value="Glutaredoxin"/>
    <property type="match status" value="1"/>
</dbReference>
<dbReference type="PANTHER" id="PTHR42852:SF13">
    <property type="entry name" value="PROTEIN DIPZ"/>
    <property type="match status" value="1"/>
</dbReference>